<organism evidence="2 3">
    <name type="scientific">Trichonephila inaurata madagascariensis</name>
    <dbReference type="NCBI Taxonomy" id="2747483"/>
    <lineage>
        <taxon>Eukaryota</taxon>
        <taxon>Metazoa</taxon>
        <taxon>Ecdysozoa</taxon>
        <taxon>Arthropoda</taxon>
        <taxon>Chelicerata</taxon>
        <taxon>Arachnida</taxon>
        <taxon>Araneae</taxon>
        <taxon>Araneomorphae</taxon>
        <taxon>Entelegynae</taxon>
        <taxon>Araneoidea</taxon>
        <taxon>Nephilidae</taxon>
        <taxon>Trichonephila</taxon>
        <taxon>Trichonephila inaurata</taxon>
    </lineage>
</organism>
<proteinExistence type="predicted"/>
<evidence type="ECO:0000313" key="3">
    <source>
        <dbReference type="Proteomes" id="UP000886998"/>
    </source>
</evidence>
<feature type="region of interest" description="Disordered" evidence="1">
    <location>
        <begin position="1"/>
        <end position="20"/>
    </location>
</feature>
<protein>
    <submittedName>
        <fullName evidence="2">Uncharacterized protein</fullName>
    </submittedName>
</protein>
<gene>
    <name evidence="2" type="ORF">TNIN_354651</name>
</gene>
<dbReference type="AlphaFoldDB" id="A0A8X6YFX9"/>
<keyword evidence="3" id="KW-1185">Reference proteome</keyword>
<sequence>MALSGHSRIHRRQMTRPTSGHFVHYSDIPFLKKPATVLQGVSLLCQTDPVNGYTMELRLAYYDYSPTDIKDQNPNNGP</sequence>
<evidence type="ECO:0000256" key="1">
    <source>
        <dbReference type="SAM" id="MobiDB-lite"/>
    </source>
</evidence>
<reference evidence="2" key="1">
    <citation type="submission" date="2020-08" db="EMBL/GenBank/DDBJ databases">
        <title>Multicomponent nature underlies the extraordinary mechanical properties of spider dragline silk.</title>
        <authorList>
            <person name="Kono N."/>
            <person name="Nakamura H."/>
            <person name="Mori M."/>
            <person name="Yoshida Y."/>
            <person name="Ohtoshi R."/>
            <person name="Malay A.D."/>
            <person name="Moran D.A.P."/>
            <person name="Tomita M."/>
            <person name="Numata K."/>
            <person name="Arakawa K."/>
        </authorList>
    </citation>
    <scope>NUCLEOTIDE SEQUENCE</scope>
</reference>
<accession>A0A8X6YFX9</accession>
<dbReference type="Proteomes" id="UP000886998">
    <property type="component" value="Unassembled WGS sequence"/>
</dbReference>
<comment type="caution">
    <text evidence="2">The sequence shown here is derived from an EMBL/GenBank/DDBJ whole genome shotgun (WGS) entry which is preliminary data.</text>
</comment>
<evidence type="ECO:0000313" key="2">
    <source>
        <dbReference type="EMBL" id="GFY72191.1"/>
    </source>
</evidence>
<name>A0A8X6YFX9_9ARAC</name>
<dbReference type="EMBL" id="BMAV01019274">
    <property type="protein sequence ID" value="GFY72191.1"/>
    <property type="molecule type" value="Genomic_DNA"/>
</dbReference>